<dbReference type="GO" id="GO:0005886">
    <property type="term" value="C:plasma membrane"/>
    <property type="evidence" value="ECO:0007669"/>
    <property type="project" value="UniProtKB-SubCell"/>
</dbReference>
<sequence>MSLVPNESLPGTRPSRALFANGALMAGVFYVVLYGVYAAYDPGALSLATFTDLMNNAAPLALAAAGQTIVVLTRGFDLSLAGTISIVSVFMAVFPMEDAGGGAASFAACLAIGGAIGAVSGLLVAFRGIQSIAATLGVMIVCQGIALLILNAPGGAVAEWVSYEMTDVVFGFAPASGLVVLAFALAWLLLRKTDLGLSLYAIGADEGAAGLSGVPVARRRFWAYVLAGACYGAAGFMLSAQTATGDPNAGMPFLLLSFASVALGGTSLTGGQGGVVGSLIGACVLMLMQKVLFAAGVSSFYIGASQGALLILAILFGRLVSRAASSGDAK</sequence>
<feature type="transmembrane region" description="Helical" evidence="6">
    <location>
        <begin position="132"/>
        <end position="150"/>
    </location>
</feature>
<evidence type="ECO:0000313" key="7">
    <source>
        <dbReference type="EMBL" id="GLK67614.1"/>
    </source>
</evidence>
<evidence type="ECO:0000256" key="6">
    <source>
        <dbReference type="SAM" id="Phobius"/>
    </source>
</evidence>
<proteinExistence type="predicted"/>
<dbReference type="AlphaFoldDB" id="A0A9W6MUP9"/>
<keyword evidence="3 6" id="KW-0812">Transmembrane</keyword>
<dbReference type="GO" id="GO:0022857">
    <property type="term" value="F:transmembrane transporter activity"/>
    <property type="evidence" value="ECO:0007669"/>
    <property type="project" value="InterPro"/>
</dbReference>
<reference evidence="7" key="2">
    <citation type="submission" date="2023-01" db="EMBL/GenBank/DDBJ databases">
        <authorList>
            <person name="Sun Q."/>
            <person name="Evtushenko L."/>
        </authorList>
    </citation>
    <scope>NUCLEOTIDE SEQUENCE</scope>
    <source>
        <strain evidence="7">VKM B-2347</strain>
    </source>
</reference>
<keyword evidence="4 6" id="KW-1133">Transmembrane helix</keyword>
<dbReference type="Proteomes" id="UP001143372">
    <property type="component" value="Unassembled WGS sequence"/>
</dbReference>
<dbReference type="PANTHER" id="PTHR32196">
    <property type="entry name" value="ABC TRANSPORTER PERMEASE PROTEIN YPHD-RELATED-RELATED"/>
    <property type="match status" value="1"/>
</dbReference>
<evidence type="ECO:0000256" key="2">
    <source>
        <dbReference type="ARBA" id="ARBA00022475"/>
    </source>
</evidence>
<dbReference type="InterPro" id="IPR001851">
    <property type="entry name" value="ABC_transp_permease"/>
</dbReference>
<feature type="transmembrane region" description="Helical" evidence="6">
    <location>
        <begin position="78"/>
        <end position="96"/>
    </location>
</feature>
<feature type="transmembrane region" description="Helical" evidence="6">
    <location>
        <begin position="300"/>
        <end position="320"/>
    </location>
</feature>
<feature type="transmembrane region" description="Helical" evidence="6">
    <location>
        <begin position="102"/>
        <end position="125"/>
    </location>
</feature>
<reference evidence="7" key="1">
    <citation type="journal article" date="2014" name="Int. J. Syst. Evol. Microbiol.">
        <title>Complete genome sequence of Corynebacterium casei LMG S-19264T (=DSM 44701T), isolated from a smear-ripened cheese.</title>
        <authorList>
            <consortium name="US DOE Joint Genome Institute (JGI-PGF)"/>
            <person name="Walter F."/>
            <person name="Albersmeier A."/>
            <person name="Kalinowski J."/>
            <person name="Ruckert C."/>
        </authorList>
    </citation>
    <scope>NUCLEOTIDE SEQUENCE</scope>
    <source>
        <strain evidence="7">VKM B-2347</strain>
    </source>
</reference>
<protein>
    <recommendedName>
        <fullName evidence="9">ABC transporter permease</fullName>
    </recommendedName>
</protein>
<feature type="transmembrane region" description="Helical" evidence="6">
    <location>
        <begin position="18"/>
        <end position="37"/>
    </location>
</feature>
<evidence type="ECO:0000313" key="8">
    <source>
        <dbReference type="Proteomes" id="UP001143372"/>
    </source>
</evidence>
<evidence type="ECO:0008006" key="9">
    <source>
        <dbReference type="Google" id="ProtNLM"/>
    </source>
</evidence>
<accession>A0A9W6MUP9</accession>
<comment type="subcellular location">
    <subcellularLocation>
        <location evidence="1">Cell membrane</location>
        <topology evidence="1">Multi-pass membrane protein</topology>
    </subcellularLocation>
</comment>
<keyword evidence="8" id="KW-1185">Reference proteome</keyword>
<keyword evidence="2" id="KW-1003">Cell membrane</keyword>
<dbReference type="EMBL" id="BSFI01000007">
    <property type="protein sequence ID" value="GLK67614.1"/>
    <property type="molecule type" value="Genomic_DNA"/>
</dbReference>
<comment type="caution">
    <text evidence="7">The sequence shown here is derived from an EMBL/GenBank/DDBJ whole genome shotgun (WGS) entry which is preliminary data.</text>
</comment>
<keyword evidence="5 6" id="KW-0472">Membrane</keyword>
<name>A0A9W6MUP9_9HYPH</name>
<feature type="transmembrane region" description="Helical" evidence="6">
    <location>
        <begin position="170"/>
        <end position="190"/>
    </location>
</feature>
<gene>
    <name evidence="7" type="ORF">GCM10008179_12520</name>
</gene>
<dbReference type="RefSeq" id="WP_271167869.1">
    <property type="nucleotide sequence ID" value="NZ_BSFI01000007.1"/>
</dbReference>
<feature type="transmembrane region" description="Helical" evidence="6">
    <location>
        <begin position="221"/>
        <end position="243"/>
    </location>
</feature>
<dbReference type="CDD" id="cd06579">
    <property type="entry name" value="TM_PBP1_transp_AraH_like"/>
    <property type="match status" value="1"/>
</dbReference>
<dbReference type="PANTHER" id="PTHR32196:SF72">
    <property type="entry name" value="RIBOSE IMPORT PERMEASE PROTEIN RBSC"/>
    <property type="match status" value="1"/>
</dbReference>
<evidence type="ECO:0000256" key="5">
    <source>
        <dbReference type="ARBA" id="ARBA00023136"/>
    </source>
</evidence>
<dbReference type="Pfam" id="PF02653">
    <property type="entry name" value="BPD_transp_2"/>
    <property type="match status" value="1"/>
</dbReference>
<evidence type="ECO:0000256" key="3">
    <source>
        <dbReference type="ARBA" id="ARBA00022692"/>
    </source>
</evidence>
<evidence type="ECO:0000256" key="4">
    <source>
        <dbReference type="ARBA" id="ARBA00022989"/>
    </source>
</evidence>
<evidence type="ECO:0000256" key="1">
    <source>
        <dbReference type="ARBA" id="ARBA00004651"/>
    </source>
</evidence>
<organism evidence="7 8">
    <name type="scientific">Hansschlegelia plantiphila</name>
    <dbReference type="NCBI Taxonomy" id="374655"/>
    <lineage>
        <taxon>Bacteria</taxon>
        <taxon>Pseudomonadati</taxon>
        <taxon>Pseudomonadota</taxon>
        <taxon>Alphaproteobacteria</taxon>
        <taxon>Hyphomicrobiales</taxon>
        <taxon>Methylopilaceae</taxon>
        <taxon>Hansschlegelia</taxon>
    </lineage>
</organism>